<keyword evidence="1" id="KW-0472">Membrane</keyword>
<keyword evidence="1" id="KW-0812">Transmembrane</keyword>
<comment type="caution">
    <text evidence="2">The sequence shown here is derived from an EMBL/GenBank/DDBJ whole genome shotgun (WGS) entry which is preliminary data.</text>
</comment>
<feature type="transmembrane region" description="Helical" evidence="1">
    <location>
        <begin position="6"/>
        <end position="29"/>
    </location>
</feature>
<dbReference type="Proteomes" id="UP000092665">
    <property type="component" value="Unassembled WGS sequence"/>
</dbReference>
<evidence type="ECO:0000256" key="1">
    <source>
        <dbReference type="SAM" id="Phobius"/>
    </source>
</evidence>
<gene>
    <name evidence="2" type="ORF">Phpb_03586</name>
</gene>
<accession>A0A1B8YEF5</accession>
<keyword evidence="3" id="KW-1185">Reference proteome</keyword>
<evidence type="ECO:0000313" key="2">
    <source>
        <dbReference type="EMBL" id="OCA53528.1"/>
    </source>
</evidence>
<evidence type="ECO:0000313" key="3">
    <source>
        <dbReference type="Proteomes" id="UP000092665"/>
    </source>
</evidence>
<sequence>MNTDLKLGLFTAVSTLVMIAIFAALCLIFA</sequence>
<reference evidence="3" key="1">
    <citation type="submission" date="2015-11" db="EMBL/GenBank/DDBJ databases">
        <authorList>
            <person name="Tobias N.J."/>
            <person name="Mishra B."/>
            <person name="Gupta D.K."/>
            <person name="Thines M."/>
            <person name="Stinear T.P."/>
            <person name="Bode H.B."/>
        </authorList>
    </citation>
    <scope>NUCLEOTIDE SEQUENCE [LARGE SCALE GENOMIC DNA]</scope>
    <source>
        <strain evidence="3">PB45.5</strain>
    </source>
</reference>
<dbReference type="AlphaFoldDB" id="A0A1B8YEF5"/>
<evidence type="ECO:0008006" key="4">
    <source>
        <dbReference type="Google" id="ProtNLM"/>
    </source>
</evidence>
<keyword evidence="1" id="KW-1133">Transmembrane helix</keyword>
<proteinExistence type="predicted"/>
<organism evidence="2 3">
    <name type="scientific">Photorhabdus namnaonensis</name>
    <dbReference type="NCBI Taxonomy" id="1851568"/>
    <lineage>
        <taxon>Bacteria</taxon>
        <taxon>Pseudomonadati</taxon>
        <taxon>Pseudomonadota</taxon>
        <taxon>Gammaproteobacteria</taxon>
        <taxon>Enterobacterales</taxon>
        <taxon>Morganellaceae</taxon>
        <taxon>Photorhabdus</taxon>
    </lineage>
</organism>
<protein>
    <recommendedName>
        <fullName evidence="4">YnhF family membrane protein</fullName>
    </recommendedName>
</protein>
<name>A0A1B8YEF5_9GAMM</name>
<dbReference type="EMBL" id="LOIC01000082">
    <property type="protein sequence ID" value="OCA53528.1"/>
    <property type="molecule type" value="Genomic_DNA"/>
</dbReference>